<proteinExistence type="predicted"/>
<reference evidence="2 3" key="1">
    <citation type="journal article" date="2006" name="Nature">
        <title>Global trends of whole-genome duplications revealed by the ciliate Paramecium tetraurelia.</title>
        <authorList>
            <consortium name="Genoscope"/>
            <person name="Aury J.-M."/>
            <person name="Jaillon O."/>
            <person name="Duret L."/>
            <person name="Noel B."/>
            <person name="Jubin C."/>
            <person name="Porcel B.M."/>
            <person name="Segurens B."/>
            <person name="Daubin V."/>
            <person name="Anthouard V."/>
            <person name="Aiach N."/>
            <person name="Arnaiz O."/>
            <person name="Billaut A."/>
            <person name="Beisson J."/>
            <person name="Blanc I."/>
            <person name="Bouhouche K."/>
            <person name="Camara F."/>
            <person name="Duharcourt S."/>
            <person name="Guigo R."/>
            <person name="Gogendeau D."/>
            <person name="Katinka M."/>
            <person name="Keller A.-M."/>
            <person name="Kissmehl R."/>
            <person name="Klotz C."/>
            <person name="Koll F."/>
            <person name="Le Moue A."/>
            <person name="Lepere C."/>
            <person name="Malinsky S."/>
            <person name="Nowacki M."/>
            <person name="Nowak J.K."/>
            <person name="Plattner H."/>
            <person name="Poulain J."/>
            <person name="Ruiz F."/>
            <person name="Serrano V."/>
            <person name="Zagulski M."/>
            <person name="Dessen P."/>
            <person name="Betermier M."/>
            <person name="Weissenbach J."/>
            <person name="Scarpelli C."/>
            <person name="Schachter V."/>
            <person name="Sperling L."/>
            <person name="Meyer E."/>
            <person name="Cohen J."/>
            <person name="Wincker P."/>
        </authorList>
    </citation>
    <scope>NUCLEOTIDE SEQUENCE [LARGE SCALE GENOMIC DNA]</scope>
    <source>
        <strain evidence="2 3">Stock d4-2</strain>
    </source>
</reference>
<protein>
    <recommendedName>
        <fullName evidence="4">Transmembrane protein</fullName>
    </recommendedName>
</protein>
<sequence length="88" mass="10233">MFIYFFQFANIPLQCIHLYETSLNLIPIQQSNLKSYIFIISSMIIQFFPFIKAIGLSLKYFVKIVSLMISILGNNLKVYAFGYSKCCQ</sequence>
<evidence type="ECO:0000256" key="1">
    <source>
        <dbReference type="SAM" id="Phobius"/>
    </source>
</evidence>
<dbReference type="GeneID" id="5038852"/>
<keyword evidence="3" id="KW-1185">Reference proteome</keyword>
<gene>
    <name evidence="2" type="ORF">GSPATT00019388001</name>
</gene>
<dbReference type="AlphaFoldDB" id="A0DRK3"/>
<evidence type="ECO:0000313" key="3">
    <source>
        <dbReference type="Proteomes" id="UP000000600"/>
    </source>
</evidence>
<evidence type="ECO:0008006" key="4">
    <source>
        <dbReference type="Google" id="ProtNLM"/>
    </source>
</evidence>
<dbReference type="RefSeq" id="XP_001453067.1">
    <property type="nucleotide sequence ID" value="XM_001453030.2"/>
</dbReference>
<feature type="transmembrane region" description="Helical" evidence="1">
    <location>
        <begin position="36"/>
        <end position="62"/>
    </location>
</feature>
<organism evidence="2 3">
    <name type="scientific">Paramecium tetraurelia</name>
    <dbReference type="NCBI Taxonomy" id="5888"/>
    <lineage>
        <taxon>Eukaryota</taxon>
        <taxon>Sar</taxon>
        <taxon>Alveolata</taxon>
        <taxon>Ciliophora</taxon>
        <taxon>Intramacronucleata</taxon>
        <taxon>Oligohymenophorea</taxon>
        <taxon>Peniculida</taxon>
        <taxon>Parameciidae</taxon>
        <taxon>Paramecium</taxon>
    </lineage>
</organism>
<dbReference type="HOGENOM" id="CLU_2473796_0_0_1"/>
<keyword evidence="1" id="KW-0472">Membrane</keyword>
<dbReference type="Proteomes" id="UP000000600">
    <property type="component" value="Unassembled WGS sequence"/>
</dbReference>
<dbReference type="InParanoid" id="A0DRK3"/>
<dbReference type="EMBL" id="CT868541">
    <property type="protein sequence ID" value="CAK85670.1"/>
    <property type="molecule type" value="Genomic_DNA"/>
</dbReference>
<accession>A0DRK3</accession>
<keyword evidence="1" id="KW-0812">Transmembrane</keyword>
<dbReference type="KEGG" id="ptm:GSPATT00019388001"/>
<evidence type="ECO:0000313" key="2">
    <source>
        <dbReference type="EMBL" id="CAK85670.1"/>
    </source>
</evidence>
<name>A0DRK3_PARTE</name>
<keyword evidence="1" id="KW-1133">Transmembrane helix</keyword>